<dbReference type="Gene3D" id="1.10.10.10">
    <property type="entry name" value="Winged helix-like DNA-binding domain superfamily/Winged helix DNA-binding domain"/>
    <property type="match status" value="1"/>
</dbReference>
<evidence type="ECO:0000313" key="6">
    <source>
        <dbReference type="Proteomes" id="UP001500266"/>
    </source>
</evidence>
<evidence type="ECO:0000256" key="3">
    <source>
        <dbReference type="ARBA" id="ARBA00023163"/>
    </source>
</evidence>
<dbReference type="SMART" id="SM00345">
    <property type="entry name" value="HTH_GNTR"/>
    <property type="match status" value="1"/>
</dbReference>
<evidence type="ECO:0000256" key="1">
    <source>
        <dbReference type="ARBA" id="ARBA00023015"/>
    </source>
</evidence>
<dbReference type="InterPro" id="IPR011711">
    <property type="entry name" value="GntR_C"/>
</dbReference>
<gene>
    <name evidence="5" type="ORF">GCM10022416_30660</name>
</gene>
<dbReference type="CDD" id="cd07377">
    <property type="entry name" value="WHTH_GntR"/>
    <property type="match status" value="1"/>
</dbReference>
<dbReference type="PRINTS" id="PR00035">
    <property type="entry name" value="HTHGNTR"/>
</dbReference>
<dbReference type="InterPro" id="IPR008920">
    <property type="entry name" value="TF_FadR/GntR_C"/>
</dbReference>
<proteinExistence type="predicted"/>
<reference evidence="6" key="1">
    <citation type="journal article" date="2019" name="Int. J. Syst. Evol. Microbiol.">
        <title>The Global Catalogue of Microorganisms (GCM) 10K type strain sequencing project: providing services to taxonomists for standard genome sequencing and annotation.</title>
        <authorList>
            <consortium name="The Broad Institute Genomics Platform"/>
            <consortium name="The Broad Institute Genome Sequencing Center for Infectious Disease"/>
            <person name="Wu L."/>
            <person name="Ma J."/>
        </authorList>
    </citation>
    <scope>NUCLEOTIDE SEQUENCE [LARGE SCALE GENOMIC DNA]</scope>
    <source>
        <strain evidence="6">JCM 17316</strain>
    </source>
</reference>
<dbReference type="Gene3D" id="1.20.120.530">
    <property type="entry name" value="GntR ligand-binding domain-like"/>
    <property type="match status" value="1"/>
</dbReference>
<keyword evidence="6" id="KW-1185">Reference proteome</keyword>
<dbReference type="InterPro" id="IPR000524">
    <property type="entry name" value="Tscrpt_reg_HTH_GntR"/>
</dbReference>
<evidence type="ECO:0000256" key="2">
    <source>
        <dbReference type="ARBA" id="ARBA00023125"/>
    </source>
</evidence>
<dbReference type="Proteomes" id="UP001500266">
    <property type="component" value="Unassembled WGS sequence"/>
</dbReference>
<dbReference type="InterPro" id="IPR036390">
    <property type="entry name" value="WH_DNA-bd_sf"/>
</dbReference>
<evidence type="ECO:0000259" key="4">
    <source>
        <dbReference type="PROSITE" id="PS50949"/>
    </source>
</evidence>
<keyword evidence="2" id="KW-0238">DNA-binding</keyword>
<name>A0ABP7YVX0_9ACTN</name>
<organism evidence="5 6">
    <name type="scientific">Actinomadura keratinilytica</name>
    <dbReference type="NCBI Taxonomy" id="547461"/>
    <lineage>
        <taxon>Bacteria</taxon>
        <taxon>Bacillati</taxon>
        <taxon>Actinomycetota</taxon>
        <taxon>Actinomycetes</taxon>
        <taxon>Streptosporangiales</taxon>
        <taxon>Thermomonosporaceae</taxon>
        <taxon>Actinomadura</taxon>
    </lineage>
</organism>
<dbReference type="EMBL" id="BAABDO010000040">
    <property type="protein sequence ID" value="GAA4142069.1"/>
    <property type="molecule type" value="Genomic_DNA"/>
</dbReference>
<keyword evidence="3" id="KW-0804">Transcription</keyword>
<dbReference type="SUPFAM" id="SSF46785">
    <property type="entry name" value="Winged helix' DNA-binding domain"/>
    <property type="match status" value="1"/>
</dbReference>
<sequence length="250" mass="27443">MRKTGRDDVAQPHIKRGVKVGEAIAQDIVRKIGAEGLAPGTPLPSEAQMIEEYGVGRGSLREALRILEVHGLISIKPGPRGGPIVAEVSAAAFGRMASLYFQAARMTFRELMEARLVMEPVMARLAAERREPDKVELLRSIAQGTPLDDDAGYLSHSGDFHRLVASMSGNGMLNLYSASLGHIFHDRVSGMFFPKARRAKVREAHAAIAQAIADSDADAAEKLMRDHMQEYATYVRRKQPALMNEVVGWR</sequence>
<dbReference type="Pfam" id="PF00392">
    <property type="entry name" value="GntR"/>
    <property type="match status" value="1"/>
</dbReference>
<dbReference type="SUPFAM" id="SSF48008">
    <property type="entry name" value="GntR ligand-binding domain-like"/>
    <property type="match status" value="1"/>
</dbReference>
<dbReference type="SMART" id="SM00895">
    <property type="entry name" value="FCD"/>
    <property type="match status" value="1"/>
</dbReference>
<feature type="domain" description="HTH gntR-type" evidence="4">
    <location>
        <begin position="18"/>
        <end position="88"/>
    </location>
</feature>
<dbReference type="PANTHER" id="PTHR43537:SF5">
    <property type="entry name" value="UXU OPERON TRANSCRIPTIONAL REGULATOR"/>
    <property type="match status" value="1"/>
</dbReference>
<keyword evidence="1" id="KW-0805">Transcription regulation</keyword>
<dbReference type="PROSITE" id="PS50949">
    <property type="entry name" value="HTH_GNTR"/>
    <property type="match status" value="1"/>
</dbReference>
<evidence type="ECO:0000313" key="5">
    <source>
        <dbReference type="EMBL" id="GAA4142069.1"/>
    </source>
</evidence>
<dbReference type="Pfam" id="PF07729">
    <property type="entry name" value="FCD"/>
    <property type="match status" value="1"/>
</dbReference>
<protein>
    <submittedName>
        <fullName evidence="5">FadR/GntR family transcriptional regulator</fullName>
    </submittedName>
</protein>
<dbReference type="PANTHER" id="PTHR43537">
    <property type="entry name" value="TRANSCRIPTIONAL REGULATOR, GNTR FAMILY"/>
    <property type="match status" value="1"/>
</dbReference>
<dbReference type="InterPro" id="IPR036388">
    <property type="entry name" value="WH-like_DNA-bd_sf"/>
</dbReference>
<accession>A0ABP7YVX0</accession>
<comment type="caution">
    <text evidence="5">The sequence shown here is derived from an EMBL/GenBank/DDBJ whole genome shotgun (WGS) entry which is preliminary data.</text>
</comment>